<evidence type="ECO:0000313" key="2">
    <source>
        <dbReference type="Proteomes" id="UP000247551"/>
    </source>
</evidence>
<name>A0A318UQY6_9GAMM</name>
<sequence length="68" mass="7889">MVSQEKAYGEQHPNYSKNRARMKLEECSHYKATPTAFVSVKKSDSQTTSDSAPYINDYNNFTFDYTEH</sequence>
<gene>
    <name evidence="1" type="ORF">DFP75_11067</name>
</gene>
<reference evidence="1 2" key="1">
    <citation type="submission" date="2018-06" db="EMBL/GenBank/DDBJ databases">
        <title>Genomic Encyclopedia of Type Strains, Phase III (KMG-III): the genomes of soil and plant-associated and newly described type strains.</title>
        <authorList>
            <person name="Whitman W."/>
        </authorList>
    </citation>
    <scope>NUCLEOTIDE SEQUENCE [LARGE SCALE GENOMIC DNA]</scope>
    <source>
        <strain evidence="1 2">CECT 7730</strain>
    </source>
</reference>
<protein>
    <submittedName>
        <fullName evidence="1">Uncharacterized protein</fullName>
    </submittedName>
</protein>
<keyword evidence="2" id="KW-1185">Reference proteome</keyword>
<accession>A0A318UQY6</accession>
<dbReference type="Proteomes" id="UP000247551">
    <property type="component" value="Unassembled WGS sequence"/>
</dbReference>
<evidence type="ECO:0000313" key="1">
    <source>
        <dbReference type="EMBL" id="PYF78936.1"/>
    </source>
</evidence>
<dbReference type="EMBL" id="QKLW01000010">
    <property type="protein sequence ID" value="PYF78936.1"/>
    <property type="molecule type" value="Genomic_DNA"/>
</dbReference>
<dbReference type="AlphaFoldDB" id="A0A318UQY6"/>
<comment type="caution">
    <text evidence="1">The sequence shown here is derived from an EMBL/GenBank/DDBJ whole genome shotgun (WGS) entry which is preliminary data.</text>
</comment>
<proteinExistence type="predicted"/>
<dbReference type="RefSeq" id="WP_110577079.1">
    <property type="nucleotide sequence ID" value="NZ_QKLW01000010.1"/>
</dbReference>
<organism evidence="1 2">
    <name type="scientific">Marinomonas alcarazii</name>
    <dbReference type="NCBI Taxonomy" id="491949"/>
    <lineage>
        <taxon>Bacteria</taxon>
        <taxon>Pseudomonadati</taxon>
        <taxon>Pseudomonadota</taxon>
        <taxon>Gammaproteobacteria</taxon>
        <taxon>Oceanospirillales</taxon>
        <taxon>Oceanospirillaceae</taxon>
        <taxon>Marinomonas</taxon>
    </lineage>
</organism>